<dbReference type="InterPro" id="IPR036093">
    <property type="entry name" value="NAC_dom_sf"/>
</dbReference>
<proteinExistence type="predicted"/>
<dbReference type="Pfam" id="PF02365">
    <property type="entry name" value="NAM"/>
    <property type="match status" value="1"/>
</dbReference>
<evidence type="ECO:0000256" key="4">
    <source>
        <dbReference type="ARBA" id="ARBA00023163"/>
    </source>
</evidence>
<keyword evidence="4" id="KW-0804">Transcription</keyword>
<evidence type="ECO:0000256" key="1">
    <source>
        <dbReference type="ARBA" id="ARBA00004123"/>
    </source>
</evidence>
<dbReference type="AlphaFoldDB" id="A0A9N7NA84"/>
<keyword evidence="5" id="KW-0539">Nucleus</keyword>
<dbReference type="PANTHER" id="PTHR31989">
    <property type="entry name" value="NAC DOMAIN-CONTAINING PROTEIN 82-RELATED"/>
    <property type="match status" value="1"/>
</dbReference>
<comment type="caution">
    <text evidence="8">The sequence shown here is derived from an EMBL/GenBank/DDBJ whole genome shotgun (WGS) entry which is preliminary data.</text>
</comment>
<evidence type="ECO:0000256" key="6">
    <source>
        <dbReference type="SAM" id="MobiDB-lite"/>
    </source>
</evidence>
<protein>
    <recommendedName>
        <fullName evidence="7">NAC domain-containing protein</fullName>
    </recommendedName>
</protein>
<evidence type="ECO:0000259" key="7">
    <source>
        <dbReference type="PROSITE" id="PS51005"/>
    </source>
</evidence>
<keyword evidence="2" id="KW-0805">Transcription regulation</keyword>
<dbReference type="InterPro" id="IPR003441">
    <property type="entry name" value="NAC-dom"/>
</dbReference>
<gene>
    <name evidence="8" type="ORF">SHERM_01966</name>
</gene>
<keyword evidence="9" id="KW-1185">Reference proteome</keyword>
<keyword evidence="3" id="KW-0238">DNA-binding</keyword>
<dbReference type="GO" id="GO:0005634">
    <property type="term" value="C:nucleus"/>
    <property type="evidence" value="ECO:0007669"/>
    <property type="project" value="UniProtKB-SubCell"/>
</dbReference>
<name>A0A9N7NA84_STRHE</name>
<dbReference type="EMBL" id="CACSLK010027624">
    <property type="protein sequence ID" value="CAA0826770.1"/>
    <property type="molecule type" value="Genomic_DNA"/>
</dbReference>
<feature type="region of interest" description="Disordered" evidence="6">
    <location>
        <begin position="272"/>
        <end position="295"/>
    </location>
</feature>
<dbReference type="SUPFAM" id="SSF101941">
    <property type="entry name" value="NAC domain"/>
    <property type="match status" value="1"/>
</dbReference>
<dbReference type="GO" id="GO:0006355">
    <property type="term" value="P:regulation of DNA-templated transcription"/>
    <property type="evidence" value="ECO:0007669"/>
    <property type="project" value="InterPro"/>
</dbReference>
<dbReference type="Proteomes" id="UP001153555">
    <property type="component" value="Unassembled WGS sequence"/>
</dbReference>
<accession>A0A9N7NA84</accession>
<dbReference type="GO" id="GO:0003677">
    <property type="term" value="F:DNA binding"/>
    <property type="evidence" value="ECO:0007669"/>
    <property type="project" value="UniProtKB-KW"/>
</dbReference>
<comment type="subcellular location">
    <subcellularLocation>
        <location evidence="1">Nucleus</location>
    </subcellularLocation>
</comment>
<sequence>MAAFGFQFEPTDLEIIVFLVKRVTGYAGDDDSIKTDNLYGHREPWEIFGDDDHTTRRYFYSSLTKKTAGGHRFSRNVGKGTWTNKGQATPVLSVDRRVIIGYRRTFRYQTKAMSNSDKGSWLMTEYVLPDTAIKSNDIKEEYKNFALCVLKKKTKKIVKPRVGSGLGDFGVEGSCSCGVVASLSDCGDQTSLCAPLPQPGDHDKRLRVESEFVDFGDVGYSSTCGIGVMPRPGDDVDFGCVGPEEVQADEDWIHELEESIMEDQHDDVMKDAAAECPDREEGDSSPGGAFPLADDVVFGEVGTKVQTSNDDDDDLM</sequence>
<dbReference type="Gene3D" id="2.170.150.80">
    <property type="entry name" value="NAC domain"/>
    <property type="match status" value="1"/>
</dbReference>
<dbReference type="PROSITE" id="PS51005">
    <property type="entry name" value="NAC"/>
    <property type="match status" value="1"/>
</dbReference>
<dbReference type="OrthoDB" id="1282201at2759"/>
<evidence type="ECO:0000313" key="8">
    <source>
        <dbReference type="EMBL" id="CAA0826770.1"/>
    </source>
</evidence>
<feature type="domain" description="NAC" evidence="7">
    <location>
        <begin position="2"/>
        <end position="153"/>
    </location>
</feature>
<reference evidence="8" key="1">
    <citation type="submission" date="2019-12" db="EMBL/GenBank/DDBJ databases">
        <authorList>
            <person name="Scholes J."/>
        </authorList>
    </citation>
    <scope>NUCLEOTIDE SEQUENCE</scope>
</reference>
<evidence type="ECO:0000256" key="3">
    <source>
        <dbReference type="ARBA" id="ARBA00023125"/>
    </source>
</evidence>
<evidence type="ECO:0000256" key="5">
    <source>
        <dbReference type="ARBA" id="ARBA00023242"/>
    </source>
</evidence>
<evidence type="ECO:0000313" key="9">
    <source>
        <dbReference type="Proteomes" id="UP001153555"/>
    </source>
</evidence>
<evidence type="ECO:0000256" key="2">
    <source>
        <dbReference type="ARBA" id="ARBA00023015"/>
    </source>
</evidence>
<organism evidence="8 9">
    <name type="scientific">Striga hermonthica</name>
    <name type="common">Purple witchweed</name>
    <name type="synonym">Buchnera hermonthica</name>
    <dbReference type="NCBI Taxonomy" id="68872"/>
    <lineage>
        <taxon>Eukaryota</taxon>
        <taxon>Viridiplantae</taxon>
        <taxon>Streptophyta</taxon>
        <taxon>Embryophyta</taxon>
        <taxon>Tracheophyta</taxon>
        <taxon>Spermatophyta</taxon>
        <taxon>Magnoliopsida</taxon>
        <taxon>eudicotyledons</taxon>
        <taxon>Gunneridae</taxon>
        <taxon>Pentapetalae</taxon>
        <taxon>asterids</taxon>
        <taxon>lamiids</taxon>
        <taxon>Lamiales</taxon>
        <taxon>Orobanchaceae</taxon>
        <taxon>Buchnereae</taxon>
        <taxon>Striga</taxon>
    </lineage>
</organism>